<accession>A0ABQ6M3C1</accession>
<name>A0ABQ6M3C1_9STRA</name>
<proteinExistence type="predicted"/>
<dbReference type="PANTHER" id="PTHR13906">
    <property type="entry name" value="PORCUPINE"/>
    <property type="match status" value="1"/>
</dbReference>
<feature type="transmembrane region" description="Helical" evidence="7">
    <location>
        <begin position="120"/>
        <end position="139"/>
    </location>
</feature>
<reference evidence="8 9" key="1">
    <citation type="journal article" date="2023" name="Commun. Biol.">
        <title>Genome analysis of Parmales, the sister group of diatoms, reveals the evolutionary specialization of diatoms from phago-mixotrophs to photoautotrophs.</title>
        <authorList>
            <person name="Ban H."/>
            <person name="Sato S."/>
            <person name="Yoshikawa S."/>
            <person name="Yamada K."/>
            <person name="Nakamura Y."/>
            <person name="Ichinomiya M."/>
            <person name="Sato N."/>
            <person name="Blanc-Mathieu R."/>
            <person name="Endo H."/>
            <person name="Kuwata A."/>
            <person name="Ogata H."/>
        </authorList>
    </citation>
    <scope>NUCLEOTIDE SEQUENCE [LARGE SCALE GENOMIC DNA]</scope>
</reference>
<evidence type="ECO:0000256" key="2">
    <source>
        <dbReference type="ARBA" id="ARBA00022679"/>
    </source>
</evidence>
<feature type="transmembrane region" description="Helical" evidence="7">
    <location>
        <begin position="159"/>
        <end position="177"/>
    </location>
</feature>
<dbReference type="Proteomes" id="UP001165060">
    <property type="component" value="Unassembled WGS sequence"/>
</dbReference>
<keyword evidence="6" id="KW-0012">Acyltransferase</keyword>
<gene>
    <name evidence="8" type="ORF">TeGR_g2920</name>
</gene>
<evidence type="ECO:0000256" key="1">
    <source>
        <dbReference type="ARBA" id="ARBA00004141"/>
    </source>
</evidence>
<evidence type="ECO:0000313" key="8">
    <source>
        <dbReference type="EMBL" id="GMI18868.1"/>
    </source>
</evidence>
<comment type="caution">
    <text evidence="8">The sequence shown here is derived from an EMBL/GenBank/DDBJ whole genome shotgun (WGS) entry which is preliminary data.</text>
</comment>
<evidence type="ECO:0000256" key="7">
    <source>
        <dbReference type="SAM" id="Phobius"/>
    </source>
</evidence>
<keyword evidence="9" id="KW-1185">Reference proteome</keyword>
<evidence type="ECO:0000256" key="5">
    <source>
        <dbReference type="ARBA" id="ARBA00023136"/>
    </source>
</evidence>
<keyword evidence="4 7" id="KW-1133">Transmembrane helix</keyword>
<keyword evidence="5 7" id="KW-0472">Membrane</keyword>
<feature type="transmembrane region" description="Helical" evidence="7">
    <location>
        <begin position="86"/>
        <end position="104"/>
    </location>
</feature>
<protein>
    <submittedName>
        <fullName evidence="8">Uncharacterized protein</fullName>
    </submittedName>
</protein>
<sequence>MASRGEGGASAESARRFDEKGNAIGWENANNIDIWAFETAPNLKMLSAAWNKKTSNWLTRYVYMRTGGSLLATYGMSAFWHGFYPGYYMFFLSMPMLTACERIGRKKLSPRFSSASGKKWTPWGIVTILTTSFLVEYFIQPFQMLSFEWGMMAWRGHYFFGHIAAVLFYVGCSMLSTPKPKEKKQ</sequence>
<evidence type="ECO:0000313" key="9">
    <source>
        <dbReference type="Proteomes" id="UP001165060"/>
    </source>
</evidence>
<evidence type="ECO:0000256" key="6">
    <source>
        <dbReference type="ARBA" id="ARBA00023315"/>
    </source>
</evidence>
<dbReference type="InterPro" id="IPR049941">
    <property type="entry name" value="LPLAT_7/PORCN-like"/>
</dbReference>
<keyword evidence="3 7" id="KW-0812">Transmembrane</keyword>
<evidence type="ECO:0000256" key="4">
    <source>
        <dbReference type="ARBA" id="ARBA00022989"/>
    </source>
</evidence>
<dbReference type="EMBL" id="BRYB01003636">
    <property type="protein sequence ID" value="GMI18868.1"/>
    <property type="molecule type" value="Genomic_DNA"/>
</dbReference>
<organism evidence="8 9">
    <name type="scientific">Tetraparma gracilis</name>
    <dbReference type="NCBI Taxonomy" id="2962635"/>
    <lineage>
        <taxon>Eukaryota</taxon>
        <taxon>Sar</taxon>
        <taxon>Stramenopiles</taxon>
        <taxon>Ochrophyta</taxon>
        <taxon>Bolidophyceae</taxon>
        <taxon>Parmales</taxon>
        <taxon>Triparmaceae</taxon>
        <taxon>Tetraparma</taxon>
    </lineage>
</organism>
<evidence type="ECO:0000256" key="3">
    <source>
        <dbReference type="ARBA" id="ARBA00022692"/>
    </source>
</evidence>
<keyword evidence="2" id="KW-0808">Transferase</keyword>
<comment type="subcellular location">
    <subcellularLocation>
        <location evidence="1">Membrane</location>
        <topology evidence="1">Multi-pass membrane protein</topology>
    </subcellularLocation>
</comment>
<dbReference type="PANTHER" id="PTHR13906:SF4">
    <property type="entry name" value="LYSOPHOSPHOLIPID ACYLTRANSFERASE 6"/>
    <property type="match status" value="1"/>
</dbReference>
<dbReference type="InterPro" id="IPR004299">
    <property type="entry name" value="MBOAT_fam"/>
</dbReference>
<dbReference type="Pfam" id="PF03062">
    <property type="entry name" value="MBOAT"/>
    <property type="match status" value="1"/>
</dbReference>